<gene>
    <name evidence="1" type="ORF">PIB30_097164</name>
</gene>
<accession>A0ABU6VVX6</accession>
<evidence type="ECO:0000313" key="2">
    <source>
        <dbReference type="Proteomes" id="UP001341840"/>
    </source>
</evidence>
<keyword evidence="2" id="KW-1185">Reference proteome</keyword>
<protein>
    <submittedName>
        <fullName evidence="1">Uncharacterized protein</fullName>
    </submittedName>
</protein>
<organism evidence="1 2">
    <name type="scientific">Stylosanthes scabra</name>
    <dbReference type="NCBI Taxonomy" id="79078"/>
    <lineage>
        <taxon>Eukaryota</taxon>
        <taxon>Viridiplantae</taxon>
        <taxon>Streptophyta</taxon>
        <taxon>Embryophyta</taxon>
        <taxon>Tracheophyta</taxon>
        <taxon>Spermatophyta</taxon>
        <taxon>Magnoliopsida</taxon>
        <taxon>eudicotyledons</taxon>
        <taxon>Gunneridae</taxon>
        <taxon>Pentapetalae</taxon>
        <taxon>rosids</taxon>
        <taxon>fabids</taxon>
        <taxon>Fabales</taxon>
        <taxon>Fabaceae</taxon>
        <taxon>Papilionoideae</taxon>
        <taxon>50 kb inversion clade</taxon>
        <taxon>dalbergioids sensu lato</taxon>
        <taxon>Dalbergieae</taxon>
        <taxon>Pterocarpus clade</taxon>
        <taxon>Stylosanthes</taxon>
    </lineage>
</organism>
<sequence length="103" mass="10708">TNLGAQALVRVCASVCQGAQALKTGAWALVGECMWGREMLGAQALKTSAWALVMGVRECVWAPKHQFWAPGVSVVVQEGGVGVLGALGVGFGRPGAQLFSFTF</sequence>
<dbReference type="EMBL" id="JASCZI010153399">
    <property type="protein sequence ID" value="MED6177324.1"/>
    <property type="molecule type" value="Genomic_DNA"/>
</dbReference>
<dbReference type="Proteomes" id="UP001341840">
    <property type="component" value="Unassembled WGS sequence"/>
</dbReference>
<name>A0ABU6VVX6_9FABA</name>
<reference evidence="1 2" key="1">
    <citation type="journal article" date="2023" name="Plants (Basel)">
        <title>Bridging the Gap: Combining Genomics and Transcriptomics Approaches to Understand Stylosanthes scabra, an Orphan Legume from the Brazilian Caatinga.</title>
        <authorList>
            <person name="Ferreira-Neto J.R.C."/>
            <person name="da Silva M.D."/>
            <person name="Binneck E."/>
            <person name="de Melo N.F."/>
            <person name="da Silva R.H."/>
            <person name="de Melo A.L.T.M."/>
            <person name="Pandolfi V."/>
            <person name="Bustamante F.O."/>
            <person name="Brasileiro-Vidal A.C."/>
            <person name="Benko-Iseppon A.M."/>
        </authorList>
    </citation>
    <scope>NUCLEOTIDE SEQUENCE [LARGE SCALE GENOMIC DNA]</scope>
    <source>
        <tissue evidence="1">Leaves</tissue>
    </source>
</reference>
<feature type="non-terminal residue" evidence="1">
    <location>
        <position position="1"/>
    </location>
</feature>
<evidence type="ECO:0000313" key="1">
    <source>
        <dbReference type="EMBL" id="MED6177324.1"/>
    </source>
</evidence>
<comment type="caution">
    <text evidence="1">The sequence shown here is derived from an EMBL/GenBank/DDBJ whole genome shotgun (WGS) entry which is preliminary data.</text>
</comment>
<proteinExistence type="predicted"/>